<dbReference type="KEGG" id="ial:IALB_2804"/>
<evidence type="ECO:0000313" key="3">
    <source>
        <dbReference type="Proteomes" id="UP000007394"/>
    </source>
</evidence>
<dbReference type="RefSeq" id="WP_014561646.1">
    <property type="nucleotide sequence ID" value="NC_017464.1"/>
</dbReference>
<protein>
    <submittedName>
        <fullName evidence="2">Uncharacterized protein</fullName>
    </submittedName>
</protein>
<proteinExistence type="predicted"/>
<accession>I0ANF0</accession>
<sequence>MSVAEIISSVKTNPFIKLSKEELDIFLACSTIVKEVDTCLSDYIRILKYNDDIFIQEVSDKNEILLRKMNSLEEAEQFFKERMDFYDRKWDGCGCKINYYE</sequence>
<dbReference type="OrthoDB" id="9985666at2"/>
<feature type="coiled-coil region" evidence="1">
    <location>
        <begin position="55"/>
        <end position="82"/>
    </location>
</feature>
<gene>
    <name evidence="2" type="ordered locus">IALB_2804</name>
</gene>
<dbReference type="HOGENOM" id="CLU_2315001_0_0_10"/>
<dbReference type="Proteomes" id="UP000007394">
    <property type="component" value="Chromosome"/>
</dbReference>
<evidence type="ECO:0000313" key="2">
    <source>
        <dbReference type="EMBL" id="AFH50507.1"/>
    </source>
</evidence>
<evidence type="ECO:0000256" key="1">
    <source>
        <dbReference type="SAM" id="Coils"/>
    </source>
</evidence>
<name>I0ANF0_IGNAJ</name>
<dbReference type="AlphaFoldDB" id="I0ANF0"/>
<reference evidence="2 3" key="1">
    <citation type="journal article" date="2012" name="Front. Microbiol.">
        <title>Complete genome of Ignavibacterium album, a metabolically versatile, flagellated, facultative anaerobe from the phylum Chlorobi.</title>
        <authorList>
            <person name="Liu Z."/>
            <person name="Frigaard N.-U."/>
            <person name="Vogl K."/>
            <person name="Iino T."/>
            <person name="Ohkuma M."/>
            <person name="Overmann J."/>
            <person name="Bryant D.A."/>
        </authorList>
    </citation>
    <scope>NUCLEOTIDE SEQUENCE [LARGE SCALE GENOMIC DNA]</scope>
    <source>
        <strain evidence="3">DSM 19864 / JCM 16511 / NBRC 101810 / Mat9-16</strain>
    </source>
</reference>
<keyword evidence="3" id="KW-1185">Reference proteome</keyword>
<keyword evidence="1" id="KW-0175">Coiled coil</keyword>
<organism evidence="2 3">
    <name type="scientific">Ignavibacterium album (strain DSM 19864 / JCM 16511 / NBRC 101810 / Mat9-16)</name>
    <dbReference type="NCBI Taxonomy" id="945713"/>
    <lineage>
        <taxon>Bacteria</taxon>
        <taxon>Pseudomonadati</taxon>
        <taxon>Ignavibacteriota</taxon>
        <taxon>Ignavibacteria</taxon>
        <taxon>Ignavibacteriales</taxon>
        <taxon>Ignavibacteriaceae</taxon>
        <taxon>Ignavibacterium</taxon>
    </lineage>
</organism>
<dbReference type="EMBL" id="CP003418">
    <property type="protein sequence ID" value="AFH50507.1"/>
    <property type="molecule type" value="Genomic_DNA"/>
</dbReference>
<dbReference type="eggNOG" id="ENOG502ZI4G">
    <property type="taxonomic scope" value="Bacteria"/>
</dbReference>